<gene>
    <name evidence="2" type="ORF">AC731_007205</name>
</gene>
<evidence type="ECO:0000313" key="3">
    <source>
        <dbReference type="Proteomes" id="UP000036902"/>
    </source>
</evidence>
<dbReference type="AlphaFoldDB" id="A0A127K460"/>
<dbReference type="Proteomes" id="UP000036902">
    <property type="component" value="Chromosome"/>
</dbReference>
<dbReference type="STRING" id="1134435.AC731_007205"/>
<protein>
    <submittedName>
        <fullName evidence="2">Uncharacterized protein</fullName>
    </submittedName>
</protein>
<dbReference type="RefSeq" id="WP_048702828.1">
    <property type="nucleotide sequence ID" value="NZ_CP014646.1"/>
</dbReference>
<dbReference type="EMBL" id="CP014646">
    <property type="protein sequence ID" value="AMO36750.1"/>
    <property type="molecule type" value="Genomic_DNA"/>
</dbReference>
<proteinExistence type="predicted"/>
<organism evidence="2 3">
    <name type="scientific">Thauera humireducens</name>
    <dbReference type="NCBI Taxonomy" id="1134435"/>
    <lineage>
        <taxon>Bacteria</taxon>
        <taxon>Pseudomonadati</taxon>
        <taxon>Pseudomonadota</taxon>
        <taxon>Betaproteobacteria</taxon>
        <taxon>Rhodocyclales</taxon>
        <taxon>Zoogloeaceae</taxon>
        <taxon>Thauera</taxon>
    </lineage>
</organism>
<reference evidence="3" key="1">
    <citation type="submission" date="2016-03" db="EMBL/GenBank/DDBJ databases">
        <authorList>
            <person name="Ma C."/>
            <person name="Zhou S."/>
            <person name="Yang G."/>
        </authorList>
    </citation>
    <scope>NUCLEOTIDE SEQUENCE [LARGE SCALE GENOMIC DNA]</scope>
    <source>
        <strain evidence="3">SgZ-1</strain>
    </source>
</reference>
<sequence length="105" mass="11129">MTSSAQSSELQKAVDGLIKKEKGWKEFVRKPVVGAKPGGVGVGRPSSAQAGSGLEESDATQREYFAARTWRSVDGVITFVEEPIKSIALVGGGRFVWDEPPAPAP</sequence>
<evidence type="ECO:0000313" key="2">
    <source>
        <dbReference type="EMBL" id="AMO36750.1"/>
    </source>
</evidence>
<name>A0A127K460_9RHOO</name>
<accession>A0A127K460</accession>
<keyword evidence="3" id="KW-1185">Reference proteome</keyword>
<feature type="region of interest" description="Disordered" evidence="1">
    <location>
        <begin position="35"/>
        <end position="57"/>
    </location>
</feature>
<dbReference type="KEGG" id="thu:AC731_007205"/>
<evidence type="ECO:0000256" key="1">
    <source>
        <dbReference type="SAM" id="MobiDB-lite"/>
    </source>
</evidence>